<proteinExistence type="predicted"/>
<dbReference type="RefSeq" id="WP_146783721.1">
    <property type="nucleotide sequence ID" value="NZ_CP042434.1"/>
</dbReference>
<protein>
    <submittedName>
        <fullName evidence="1">Uncharacterized protein</fullName>
    </submittedName>
</protein>
<dbReference type="AlphaFoldDB" id="A0A5B8VQ66"/>
<evidence type="ECO:0000313" key="2">
    <source>
        <dbReference type="Proteomes" id="UP000321291"/>
    </source>
</evidence>
<dbReference type="EMBL" id="CP042434">
    <property type="protein sequence ID" value="QEC72735.1"/>
    <property type="molecule type" value="Genomic_DNA"/>
</dbReference>
<sequence>MELDTTELFNSSSLVTKTVKSIGGAISFDPGITFKDSTVYYWRVSPVPGTGEDYRWANSSFQYIASKGIDKLNGIGQSHYWQHVQSTMAGIGIDSVSRQWRFNELLHSFLIAHGVYGSGIPTGWSNFAIRQDGALISSFQCTTLGNSLMFNVFTPDGIQPYINESTPSPVQNVPNTSIGGFMGSKASCGNHPYSFDVDPINYPNTNKYNFQFTYKTAADRDNIAKFMDWIPDGSYVIVRLFVVSPYTSIPFVDTWKSDASGVNNLYQKFIGQGLSAIDDFTSAKAGLFIYKKSDNSFTPYQQLTADYLEQIQVSTSLVGKDSIGYVTSPKFGPAKSWSSIQWNGKSEESTSTDHASVDVIGITASGSTSVLRTLSSTEQNVDISSIDAATYPYLQLKLRNVDSVNYTPYQLRYWHIMYTPVPEGALAGNIALESQDTIDIGQDLKFGIAFKNVSDQVYTDSIKANVTLRNKSNQLFTIPIRKLKPIQPGDTAMVFITIPGDTSIYNAAHPSEKMPIGTMDLGGEITLGLDINPSMDPLEQMHDNNFLYKSIYIRTEQHNTQLDVTFDGIHILDNDIVAAKPVVAIRVSDDSKYLLLNDTSVAKISLVYPDGTVKKFGYNSDTLTFTPAKDSVKMRL</sequence>
<dbReference type="Proteomes" id="UP000321291">
    <property type="component" value="Chromosome"/>
</dbReference>
<name>A0A5B8VQ66_9BACT</name>
<keyword evidence="2" id="KW-1185">Reference proteome</keyword>
<organism evidence="1 2">
    <name type="scientific">Arachidicoccus ginsenosidivorans</name>
    <dbReference type="NCBI Taxonomy" id="496057"/>
    <lineage>
        <taxon>Bacteria</taxon>
        <taxon>Pseudomonadati</taxon>
        <taxon>Bacteroidota</taxon>
        <taxon>Chitinophagia</taxon>
        <taxon>Chitinophagales</taxon>
        <taxon>Chitinophagaceae</taxon>
        <taxon>Arachidicoccus</taxon>
    </lineage>
</organism>
<dbReference type="OrthoDB" id="9757650at2"/>
<dbReference type="KEGG" id="agi:FSB73_14680"/>
<evidence type="ECO:0000313" key="1">
    <source>
        <dbReference type="EMBL" id="QEC72735.1"/>
    </source>
</evidence>
<gene>
    <name evidence="1" type="ORF">FSB73_14680</name>
</gene>
<reference evidence="1 2" key="1">
    <citation type="journal article" date="2017" name="Int. J. Syst. Evol. Microbiol.">
        <title>Arachidicoccus ginsenosidivorans sp. nov., with ginsenoside-converting activity isolated from ginseng cultivating soil.</title>
        <authorList>
            <person name="Siddiqi M.Z."/>
            <person name="Aslam Z."/>
            <person name="Im W.T."/>
        </authorList>
    </citation>
    <scope>NUCLEOTIDE SEQUENCE [LARGE SCALE GENOMIC DNA]</scope>
    <source>
        <strain evidence="1 2">Gsoil 809</strain>
    </source>
</reference>
<accession>A0A5B8VQ66</accession>